<dbReference type="Proteomes" id="UP000249873">
    <property type="component" value="Chromosome"/>
</dbReference>
<evidence type="ECO:0000313" key="2">
    <source>
        <dbReference type="Proteomes" id="UP000249873"/>
    </source>
</evidence>
<dbReference type="RefSeq" id="WP_111373357.1">
    <property type="nucleotide sequence ID" value="NZ_CP029480.1"/>
</dbReference>
<dbReference type="Pfam" id="PF14907">
    <property type="entry name" value="NTP_transf_5"/>
    <property type="match status" value="1"/>
</dbReference>
<accession>A0A2Z4GF36</accession>
<dbReference type="KEGG" id="als:DJ013_18185"/>
<name>A0A2Z4GF36_9BACT</name>
<keyword evidence="2" id="KW-1185">Reference proteome</keyword>
<evidence type="ECO:0000313" key="1">
    <source>
        <dbReference type="EMBL" id="AWV99989.1"/>
    </source>
</evidence>
<dbReference type="Gene3D" id="3.30.460.40">
    <property type="match status" value="1"/>
</dbReference>
<evidence type="ECO:0008006" key="3">
    <source>
        <dbReference type="Google" id="ProtNLM"/>
    </source>
</evidence>
<reference evidence="1 2" key="1">
    <citation type="submission" date="2018-05" db="EMBL/GenBank/DDBJ databases">
        <title>Complete genome sequence of Arcticibacterium luteifluviistationis SM1504T, a cytophagaceae bacterium isolated from Arctic surface seawater.</title>
        <authorList>
            <person name="Li Y."/>
            <person name="Qin Q.-L."/>
        </authorList>
    </citation>
    <scope>NUCLEOTIDE SEQUENCE [LARGE SCALE GENOMIC DNA]</scope>
    <source>
        <strain evidence="1 2">SM1504</strain>
    </source>
</reference>
<dbReference type="EMBL" id="CP029480">
    <property type="protein sequence ID" value="AWV99989.1"/>
    <property type="molecule type" value="Genomic_DNA"/>
</dbReference>
<organism evidence="1 2">
    <name type="scientific">Arcticibacterium luteifluviistationis</name>
    <dbReference type="NCBI Taxonomy" id="1784714"/>
    <lineage>
        <taxon>Bacteria</taxon>
        <taxon>Pseudomonadati</taxon>
        <taxon>Bacteroidota</taxon>
        <taxon>Cytophagia</taxon>
        <taxon>Cytophagales</taxon>
        <taxon>Leadbetterellaceae</taxon>
        <taxon>Arcticibacterium</taxon>
    </lineage>
</organism>
<dbReference type="AlphaFoldDB" id="A0A2Z4GF36"/>
<gene>
    <name evidence="1" type="ORF">DJ013_18185</name>
</gene>
<dbReference type="OrthoDB" id="7061499at2"/>
<sequence length="384" mass="45850">MINTDYSIFDKGGHFPTESHEYLLKAALFPRDEALVFFQKWLVKEKLDNLNPEEPGFLTRFLDPLDPACHRLLPLLVDNLGIQNHTYLKKLKGHQKNVWVKNQRIFLSVKELIKALNEYKIDHIVFKGISLSTHYYDRIEHRPMNDGDLLIPMKDKERVLELIANSKLGVDFNEADMQILDFVHATHLEGKGRMDIDLHWHVFSEYSQVSKSCDFIWEKSSEFDWDEIKTKKLNITHEFFVALVHGRDFDPVPPIRWVADCLMILRKDLDAVDWNEFIRLSKAFCYLPFIKKAIPYLEERFDAQIPQEVLTELEGLTPTRDETSYYKSISSNIREKGTLAMIYFGTKRRFIYYRMFLKERWPNVWVYLFNWYLTRWKREQKRIV</sequence>
<proteinExistence type="predicted"/>
<dbReference type="InterPro" id="IPR039498">
    <property type="entry name" value="NTP_transf_5"/>
</dbReference>
<protein>
    <recommendedName>
        <fullName evidence="3">Nucleotidyltransferase family protein</fullName>
    </recommendedName>
</protein>